<evidence type="ECO:0000313" key="4">
    <source>
        <dbReference type="EMBL" id="MCZ4280860.1"/>
    </source>
</evidence>
<keyword evidence="5" id="KW-1185">Reference proteome</keyword>
<dbReference type="PANTHER" id="PTHR10566:SF113">
    <property type="entry name" value="PROTEIN ACTIVITY OF BC1 COMPLEX KINASE 7, CHLOROPLASTIC"/>
    <property type="match status" value="1"/>
</dbReference>
<comment type="similarity">
    <text evidence="1">Belongs to the protein kinase superfamily. ADCK protein kinase family.</text>
</comment>
<dbReference type="SUPFAM" id="SSF56112">
    <property type="entry name" value="Protein kinase-like (PK-like)"/>
    <property type="match status" value="1"/>
</dbReference>
<dbReference type="InterPro" id="IPR050154">
    <property type="entry name" value="UbiB_kinase"/>
</dbReference>
<name>A0ABT4LIU0_9PROT</name>
<gene>
    <name evidence="4" type="ORF">O4H49_08740</name>
</gene>
<dbReference type="InterPro" id="IPR011009">
    <property type="entry name" value="Kinase-like_dom_sf"/>
</dbReference>
<dbReference type="InterPro" id="IPR004147">
    <property type="entry name" value="ABC1_dom"/>
</dbReference>
<dbReference type="Pfam" id="PF03109">
    <property type="entry name" value="ABC1"/>
    <property type="match status" value="1"/>
</dbReference>
<comment type="caution">
    <text evidence="4">The sequence shown here is derived from an EMBL/GenBank/DDBJ whole genome shotgun (WGS) entry which is preliminary data.</text>
</comment>
<dbReference type="CDD" id="cd13970">
    <property type="entry name" value="ABC1_ADCK3"/>
    <property type="match status" value="1"/>
</dbReference>
<dbReference type="InterPro" id="IPR034646">
    <property type="entry name" value="ADCK3_dom"/>
</dbReference>
<evidence type="ECO:0000259" key="3">
    <source>
        <dbReference type="Pfam" id="PF03109"/>
    </source>
</evidence>
<feature type="region of interest" description="Disordered" evidence="2">
    <location>
        <begin position="1"/>
        <end position="20"/>
    </location>
</feature>
<sequence length="469" mass="53203">MTHDDDPADPRVDNSFNDDSSRFSGRLKRYAKVGTSVGGLAAQVVGSRVFGLGLDRGRHSSELKNALGGLKGPLMKAAQILATIPDALPKEYAEELRQLQSNAPEMGWLFVKRRMQNELGPGWQKKFARFEQKAAAAASLGQVHEAESHDGARLACKLQYPDMISAVEADLTQLGILFGIYRRYDKAIDPSNVHKELAERLREELDYLREAQNMKLYRHMLQDEKKVFIPKDVPELTTRRLLTMNWLEGEPLLDFIQNHESDQDARNQVAMNMFRAWYVPFYDYGVIHGDPHLGNYSIRKNGDVNLLDFGCIRVFDPSFVKGVIDLYYALEQNDEALAVQAYESWGFDLSNREMLDILNIWAQFLYGPLLQDRKRTIVDDHKGGAYGAGIAYKVHQELRRIGGVKPPREFVLMDRAAVGLGSVFMHLKAEVNWHQLFHDLIGDFDYAALQARQSVALQQCDLFPPSLTE</sequence>
<reference evidence="4" key="1">
    <citation type="submission" date="2022-12" db="EMBL/GenBank/DDBJ databases">
        <title>Bacterial isolates from different developmental stages of Nematostella vectensis.</title>
        <authorList>
            <person name="Fraune S."/>
        </authorList>
    </citation>
    <scope>NUCLEOTIDE SEQUENCE</scope>
    <source>
        <strain evidence="4">G21630-S1</strain>
    </source>
</reference>
<evidence type="ECO:0000313" key="5">
    <source>
        <dbReference type="Proteomes" id="UP001069802"/>
    </source>
</evidence>
<organism evidence="4 5">
    <name type="scientific">Kiloniella laminariae</name>
    <dbReference type="NCBI Taxonomy" id="454162"/>
    <lineage>
        <taxon>Bacteria</taxon>
        <taxon>Pseudomonadati</taxon>
        <taxon>Pseudomonadota</taxon>
        <taxon>Alphaproteobacteria</taxon>
        <taxon>Rhodospirillales</taxon>
        <taxon>Kiloniellaceae</taxon>
        <taxon>Kiloniella</taxon>
    </lineage>
</organism>
<feature type="domain" description="ABC1 atypical kinase-like" evidence="3">
    <location>
        <begin position="98"/>
        <end position="339"/>
    </location>
</feature>
<protein>
    <submittedName>
        <fullName evidence="4">AarF/UbiB family protein</fullName>
    </submittedName>
</protein>
<feature type="compositionally biased region" description="Basic and acidic residues" evidence="2">
    <location>
        <begin position="1"/>
        <end position="12"/>
    </location>
</feature>
<dbReference type="EMBL" id="JAPWGY010000002">
    <property type="protein sequence ID" value="MCZ4280860.1"/>
    <property type="molecule type" value="Genomic_DNA"/>
</dbReference>
<evidence type="ECO:0000256" key="1">
    <source>
        <dbReference type="ARBA" id="ARBA00009670"/>
    </source>
</evidence>
<dbReference type="Gene3D" id="1.10.510.10">
    <property type="entry name" value="Transferase(Phosphotransferase) domain 1"/>
    <property type="match status" value="1"/>
</dbReference>
<proteinExistence type="inferred from homology"/>
<accession>A0ABT4LIU0</accession>
<dbReference type="Proteomes" id="UP001069802">
    <property type="component" value="Unassembled WGS sequence"/>
</dbReference>
<dbReference type="RefSeq" id="WP_269423031.1">
    <property type="nucleotide sequence ID" value="NZ_JAPWGY010000002.1"/>
</dbReference>
<dbReference type="PANTHER" id="PTHR10566">
    <property type="entry name" value="CHAPERONE-ACTIVITY OF BC1 COMPLEX CABC1 -RELATED"/>
    <property type="match status" value="1"/>
</dbReference>
<evidence type="ECO:0000256" key="2">
    <source>
        <dbReference type="SAM" id="MobiDB-lite"/>
    </source>
</evidence>